<evidence type="ECO:0000259" key="21">
    <source>
        <dbReference type="PROSITE" id="PS51385"/>
    </source>
</evidence>
<comment type="cofactor">
    <cofactor evidence="17">
        <name>Mg(2+)</name>
        <dbReference type="ChEBI" id="CHEBI:18420"/>
    </cofactor>
</comment>
<keyword evidence="5 18" id="KW-0479">Metal-binding</keyword>
<feature type="binding site" evidence="17">
    <location>
        <begin position="408"/>
        <end position="412"/>
    </location>
    <ligand>
        <name>AMP</name>
        <dbReference type="ChEBI" id="CHEBI:456215"/>
    </ligand>
</feature>
<dbReference type="SUPFAM" id="SSF53613">
    <property type="entry name" value="Ribokinase-like"/>
    <property type="match status" value="1"/>
</dbReference>
<dbReference type="FunFam" id="3.40.1190.20:FF:000017">
    <property type="entry name" value="Multifunctional fusion protein"/>
    <property type="match status" value="1"/>
</dbReference>
<dbReference type="CDD" id="cd01171">
    <property type="entry name" value="YXKO-related"/>
    <property type="match status" value="1"/>
</dbReference>
<dbReference type="InterPro" id="IPR029056">
    <property type="entry name" value="Ribokinase-like"/>
</dbReference>
<dbReference type="Pfam" id="PF03853">
    <property type="entry name" value="YjeF_N"/>
    <property type="match status" value="1"/>
</dbReference>
<feature type="binding site" evidence="18">
    <location>
        <begin position="64"/>
        <end position="68"/>
    </location>
    <ligand>
        <name>(6S)-NADPHX</name>
        <dbReference type="ChEBI" id="CHEBI:64076"/>
    </ligand>
</feature>
<dbReference type="InterPro" id="IPR036652">
    <property type="entry name" value="YjeF_N_dom_sf"/>
</dbReference>
<keyword evidence="10 17" id="KW-0520">NAD</keyword>
<dbReference type="EC" id="5.1.99.6" evidence="19"/>
<evidence type="ECO:0000313" key="22">
    <source>
        <dbReference type="EMBL" id="BAH83041.1"/>
    </source>
</evidence>
<dbReference type="PROSITE" id="PS51383">
    <property type="entry name" value="YJEF_C_3"/>
    <property type="match status" value="1"/>
</dbReference>
<comment type="function">
    <text evidence="17">Catalyzes the dehydration of the S-form of NAD(P)HX at the expense of ADP, which is converted to AMP. Together with NAD(P)HX epimerase, which catalyzes the epimerization of the S- and R-forms, the enzyme allows the repair of both epimers of NAD(P)HX, a damaged form of NAD(P)H that is a result of enzymatic or heat-dependent hydration.</text>
</comment>
<comment type="similarity">
    <text evidence="3 19">In the N-terminal section; belongs to the NnrE/AIBP family.</text>
</comment>
<dbReference type="PIRSF" id="PIRSF017184">
    <property type="entry name" value="Nnr"/>
    <property type="match status" value="1"/>
</dbReference>
<dbReference type="InterPro" id="IPR004443">
    <property type="entry name" value="YjeF_N_dom"/>
</dbReference>
<keyword evidence="11 18" id="KW-0413">Isomerase</keyword>
<dbReference type="GO" id="GO:0016301">
    <property type="term" value="F:kinase activity"/>
    <property type="evidence" value="ECO:0007669"/>
    <property type="project" value="UniProtKB-KW"/>
</dbReference>
<keyword evidence="22" id="KW-0808">Transferase</keyword>
<dbReference type="NCBIfam" id="TIGR00196">
    <property type="entry name" value="yjeF_cterm"/>
    <property type="match status" value="1"/>
</dbReference>
<dbReference type="InterPro" id="IPR030677">
    <property type="entry name" value="Nnr"/>
</dbReference>
<dbReference type="Proteomes" id="UP000061704">
    <property type="component" value="Chromosome"/>
</dbReference>
<feature type="binding site" evidence="18">
    <location>
        <position position="167"/>
    </location>
    <ligand>
        <name>K(+)</name>
        <dbReference type="ChEBI" id="CHEBI:29103"/>
    </ligand>
</feature>
<feature type="binding site" evidence="17">
    <location>
        <position position="325"/>
    </location>
    <ligand>
        <name>(6S)-NADPHX</name>
        <dbReference type="ChEBI" id="CHEBI:64076"/>
    </ligand>
</feature>
<dbReference type="Gene3D" id="3.40.1190.20">
    <property type="match status" value="1"/>
</dbReference>
<keyword evidence="23" id="KW-1185">Reference proteome</keyword>
<sequence length="500" mass="54409">MNKDILPYSVWPSSNLKELEKIASKKNNITSYDLMQRAGLAVYKKICSIWPKTKHWLILVGPGNNGGDGYVVARLAYLASINVTVISSTNNQHLITDHTETNKSRQDWIDTGNKIYNVNAEWPDKIDLIVDALFGYGINRKPDKSCALLIQRANLHHAQKFSIDMPSGLNAATGAPLGEVIHANHTMSLIALKPGQITGKARDYIGKLHFSALGLENYIFNQKTSMERLDSSSIKKFLKTRIPSSHKGNHGKVLVIGGDKGFGGAIRMTAEAALRSGSGIVKVLTHKENISPIITARPELIVQELTNKLLLQKLNWAHVVAIGPGLGTRNISKHVVSEVKKICKPMLWDADALNVLASNKNKCNNRVITPHPIEAARLLEITVQEVENDRVHAAKKLVNIYGGVVVLKGAGTIVVNEVGNISFIDVGNAGMASAGMGDLLSGIIISLIGQNYSLFDAARLGCLVHGAAADAIALNHGMRCMIATDLFKYIRKLLNPEIIN</sequence>
<evidence type="ECO:0000256" key="17">
    <source>
        <dbReference type="HAMAP-Rule" id="MF_01965"/>
    </source>
</evidence>
<dbReference type="RefSeq" id="WP_041068908.1">
    <property type="nucleotide sequence ID" value="NZ_AP010872.1"/>
</dbReference>
<dbReference type="HAMAP" id="MF_01966">
    <property type="entry name" value="NADHX_epimerase"/>
    <property type="match status" value="1"/>
</dbReference>
<feature type="binding site" evidence="18">
    <location>
        <begin position="135"/>
        <end position="141"/>
    </location>
    <ligand>
        <name>(6S)-NADPHX</name>
        <dbReference type="ChEBI" id="CHEBI:64076"/>
    </ligand>
</feature>
<feature type="binding site" evidence="18">
    <location>
        <position position="65"/>
    </location>
    <ligand>
        <name>K(+)</name>
        <dbReference type="ChEBI" id="CHEBI:29103"/>
    </ligand>
</feature>
<comment type="catalytic activity">
    <reaction evidence="2 18 19">
        <text>(6R)-NADPHX = (6S)-NADPHX</text>
        <dbReference type="Rhea" id="RHEA:32227"/>
        <dbReference type="ChEBI" id="CHEBI:64076"/>
        <dbReference type="ChEBI" id="CHEBI:64077"/>
        <dbReference type="EC" id="5.1.99.6"/>
    </reaction>
</comment>
<feature type="binding site" evidence="17">
    <location>
        <position position="437"/>
    </location>
    <ligand>
        <name>AMP</name>
        <dbReference type="ChEBI" id="CHEBI:456215"/>
    </ligand>
</feature>
<comment type="cofactor">
    <cofactor evidence="18 19">
        <name>K(+)</name>
        <dbReference type="ChEBI" id="CHEBI:29103"/>
    </cofactor>
    <text evidence="18 19">Binds 1 potassium ion per subunit.</text>
</comment>
<dbReference type="HAMAP" id="MF_01965">
    <property type="entry name" value="NADHX_dehydratase"/>
    <property type="match status" value="1"/>
</dbReference>
<gene>
    <name evidence="22" type="primary">yjeF</name>
    <name evidence="17" type="synonym">nnrD</name>
    <name evidence="18" type="synonym">nnrE</name>
    <name evidence="22" type="ORF">ICMP_180</name>
</gene>
<keyword evidence="12 17" id="KW-0456">Lyase</keyword>
<dbReference type="Pfam" id="PF01256">
    <property type="entry name" value="Carb_kinase"/>
    <property type="match status" value="1"/>
</dbReference>
<comment type="function">
    <text evidence="14 19">Bifunctional enzyme that catalyzes the epimerization of the S- and R-forms of NAD(P)HX and the dehydration of the S-form of NAD(P)HX at the expense of ADP, which is converted to AMP. This allows the repair of both epimers of NAD(P)HX, a damaged form of NAD(P)H that is a result of enzymatic or heat-dependent hydration.</text>
</comment>
<evidence type="ECO:0000256" key="4">
    <source>
        <dbReference type="ARBA" id="ARBA00009524"/>
    </source>
</evidence>
<dbReference type="PANTHER" id="PTHR12592">
    <property type="entry name" value="ATP-DEPENDENT (S)-NAD(P)H-HYDRATE DEHYDRATASE FAMILY MEMBER"/>
    <property type="match status" value="1"/>
</dbReference>
<dbReference type="EC" id="4.2.1.136" evidence="19"/>
<evidence type="ECO:0000256" key="12">
    <source>
        <dbReference type="ARBA" id="ARBA00023239"/>
    </source>
</evidence>
<dbReference type="OrthoDB" id="9806925at2"/>
<comment type="caution">
    <text evidence="18">Lacks conserved residue(s) required for the propagation of feature annotation.</text>
</comment>
<dbReference type="GO" id="GO:0046496">
    <property type="term" value="P:nicotinamide nucleotide metabolic process"/>
    <property type="evidence" value="ECO:0007669"/>
    <property type="project" value="UniProtKB-UniRule"/>
</dbReference>
<dbReference type="GO" id="GO:0110051">
    <property type="term" value="P:metabolite repair"/>
    <property type="evidence" value="ECO:0007669"/>
    <property type="project" value="TreeGrafter"/>
</dbReference>
<keyword evidence="6 17" id="KW-0547">Nucleotide-binding</keyword>
<organism evidence="22 23">
    <name type="scientific">Candidatus Ishikawaella capsulata Mpkobe</name>
    <dbReference type="NCBI Taxonomy" id="476281"/>
    <lineage>
        <taxon>Bacteria</taxon>
        <taxon>Pseudomonadati</taxon>
        <taxon>Pseudomonadota</taxon>
        <taxon>Gammaproteobacteria</taxon>
        <taxon>Enterobacterales</taxon>
        <taxon>Enterobacteriaceae</taxon>
        <taxon>Candidatus Ishikawella</taxon>
    </lineage>
</organism>
<dbReference type="InterPro" id="IPR000631">
    <property type="entry name" value="CARKD"/>
</dbReference>
<comment type="catalytic activity">
    <reaction evidence="15 17 19">
        <text>(6S)-NADHX + ADP = AMP + phosphate + NADH + H(+)</text>
        <dbReference type="Rhea" id="RHEA:32223"/>
        <dbReference type="ChEBI" id="CHEBI:15378"/>
        <dbReference type="ChEBI" id="CHEBI:43474"/>
        <dbReference type="ChEBI" id="CHEBI:57945"/>
        <dbReference type="ChEBI" id="CHEBI:64074"/>
        <dbReference type="ChEBI" id="CHEBI:456215"/>
        <dbReference type="ChEBI" id="CHEBI:456216"/>
        <dbReference type="EC" id="4.2.1.136"/>
    </reaction>
</comment>
<evidence type="ECO:0000256" key="16">
    <source>
        <dbReference type="ARBA" id="ARBA00049209"/>
    </source>
</evidence>
<evidence type="ECO:0000256" key="18">
    <source>
        <dbReference type="HAMAP-Rule" id="MF_01966"/>
    </source>
</evidence>
<keyword evidence="8 17" id="KW-0521">NADP</keyword>
<dbReference type="PROSITE" id="PS51385">
    <property type="entry name" value="YJEF_N"/>
    <property type="match status" value="1"/>
</dbReference>
<keyword evidence="13" id="KW-0511">Multifunctional enzyme</keyword>
<dbReference type="STRING" id="476281.ICMP_180"/>
<comment type="catalytic activity">
    <reaction evidence="16 17 19">
        <text>(6S)-NADPHX + ADP = AMP + phosphate + NADPH + H(+)</text>
        <dbReference type="Rhea" id="RHEA:32235"/>
        <dbReference type="ChEBI" id="CHEBI:15378"/>
        <dbReference type="ChEBI" id="CHEBI:43474"/>
        <dbReference type="ChEBI" id="CHEBI:57783"/>
        <dbReference type="ChEBI" id="CHEBI:64076"/>
        <dbReference type="ChEBI" id="CHEBI:456215"/>
        <dbReference type="ChEBI" id="CHEBI:456216"/>
        <dbReference type="EC" id="4.2.1.136"/>
    </reaction>
</comment>
<evidence type="ECO:0000256" key="8">
    <source>
        <dbReference type="ARBA" id="ARBA00022857"/>
    </source>
</evidence>
<evidence type="ECO:0000256" key="5">
    <source>
        <dbReference type="ARBA" id="ARBA00022723"/>
    </source>
</evidence>
<feature type="binding site" evidence="18">
    <location>
        <position position="131"/>
    </location>
    <ligand>
        <name>K(+)</name>
        <dbReference type="ChEBI" id="CHEBI:29103"/>
    </ligand>
</feature>
<dbReference type="GO" id="GO:0052856">
    <property type="term" value="F:NAD(P)HX epimerase activity"/>
    <property type="evidence" value="ECO:0007669"/>
    <property type="project" value="UniProtKB-UniRule"/>
</dbReference>
<feature type="binding site" evidence="17">
    <location>
        <position position="371"/>
    </location>
    <ligand>
        <name>(6S)-NADPHX</name>
        <dbReference type="ChEBI" id="CHEBI:64076"/>
    </ligand>
</feature>
<evidence type="ECO:0000256" key="13">
    <source>
        <dbReference type="ARBA" id="ARBA00023268"/>
    </source>
</evidence>
<reference evidence="22 23" key="1">
    <citation type="journal article" date="2011" name="Genome Biol. Evol.">
        <title>Reductive evolution of bacterial genome in insect gut environment.</title>
        <authorList>
            <person name="Nikoh N."/>
            <person name="Hosokawa T."/>
            <person name="Ohshima K."/>
            <person name="Hattori M."/>
            <person name="Fukatsu T."/>
        </authorList>
    </citation>
    <scope>NUCLEOTIDE SEQUENCE [LARGE SCALE GENOMIC DNA]</scope>
    <source>
        <strain evidence="22 23">Mpkobe</strain>
    </source>
</reference>
<name>C5WCI5_9ENTR</name>
<evidence type="ECO:0000256" key="9">
    <source>
        <dbReference type="ARBA" id="ARBA00022958"/>
    </source>
</evidence>
<comment type="similarity">
    <text evidence="17">Belongs to the NnrD/CARKD family.</text>
</comment>
<feature type="binding site" evidence="18">
    <location>
        <position position="164"/>
    </location>
    <ligand>
        <name>(6S)-NADPHX</name>
        <dbReference type="ChEBI" id="CHEBI:64076"/>
    </ligand>
</feature>
<comment type="subunit">
    <text evidence="17">Homotetramer.</text>
</comment>
<dbReference type="AlphaFoldDB" id="C5WCI5"/>
<evidence type="ECO:0000256" key="15">
    <source>
        <dbReference type="ARBA" id="ARBA00048238"/>
    </source>
</evidence>
<comment type="function">
    <text evidence="18">Catalyzes the epimerization of the S- and R-forms of NAD(P)HX, a damaged form of NAD(P)H that is a result of enzymatic or heat-dependent hydration. This is a prerequisite for the S-specific NAD(P)H-hydrate dehydratase to allow the repair of both epimers of NAD(P)HX.</text>
</comment>
<evidence type="ECO:0000256" key="10">
    <source>
        <dbReference type="ARBA" id="ARBA00023027"/>
    </source>
</evidence>
<comment type="catalytic activity">
    <reaction evidence="1 18 19">
        <text>(6R)-NADHX = (6S)-NADHX</text>
        <dbReference type="Rhea" id="RHEA:32215"/>
        <dbReference type="ChEBI" id="CHEBI:64074"/>
        <dbReference type="ChEBI" id="CHEBI:64075"/>
        <dbReference type="EC" id="5.1.99.6"/>
    </reaction>
</comment>
<dbReference type="SUPFAM" id="SSF64153">
    <property type="entry name" value="YjeF N-terminal domain-like"/>
    <property type="match status" value="1"/>
</dbReference>
<evidence type="ECO:0000256" key="2">
    <source>
        <dbReference type="ARBA" id="ARBA00000909"/>
    </source>
</evidence>
<feature type="binding site" evidence="17">
    <location>
        <position position="265"/>
    </location>
    <ligand>
        <name>(6S)-NADPHX</name>
        <dbReference type="ChEBI" id="CHEBI:64076"/>
    </ligand>
</feature>
<accession>C5WCI5</accession>
<dbReference type="EMBL" id="AP010872">
    <property type="protein sequence ID" value="BAH83041.1"/>
    <property type="molecule type" value="Genomic_DNA"/>
</dbReference>
<feature type="domain" description="YjeF N-terminal" evidence="21">
    <location>
        <begin position="16"/>
        <end position="221"/>
    </location>
</feature>
<keyword evidence="22" id="KW-0418">Kinase</keyword>
<dbReference type="GO" id="GO:0005524">
    <property type="term" value="F:ATP binding"/>
    <property type="evidence" value="ECO:0007669"/>
    <property type="project" value="UniProtKB-UniRule"/>
</dbReference>
<dbReference type="Gene3D" id="3.40.50.10260">
    <property type="entry name" value="YjeF N-terminal domain"/>
    <property type="match status" value="1"/>
</dbReference>
<evidence type="ECO:0000256" key="1">
    <source>
        <dbReference type="ARBA" id="ARBA00000013"/>
    </source>
</evidence>
<feature type="binding site" evidence="17">
    <location>
        <position position="438"/>
    </location>
    <ligand>
        <name>(6S)-NADPHX</name>
        <dbReference type="ChEBI" id="CHEBI:64076"/>
    </ligand>
</feature>
<evidence type="ECO:0000256" key="3">
    <source>
        <dbReference type="ARBA" id="ARBA00006001"/>
    </source>
</evidence>
<comment type="similarity">
    <text evidence="18">Belongs to the NnrE/AIBP family.</text>
</comment>
<dbReference type="HOGENOM" id="CLU_024853_4_3_6"/>
<proteinExistence type="inferred from homology"/>
<evidence type="ECO:0000256" key="7">
    <source>
        <dbReference type="ARBA" id="ARBA00022840"/>
    </source>
</evidence>
<dbReference type="NCBIfam" id="TIGR00197">
    <property type="entry name" value="yjeF_nterm"/>
    <property type="match status" value="1"/>
</dbReference>
<feature type="domain" description="YjeF C-terminal" evidence="20">
    <location>
        <begin position="230"/>
        <end position="497"/>
    </location>
</feature>
<evidence type="ECO:0000256" key="6">
    <source>
        <dbReference type="ARBA" id="ARBA00022741"/>
    </source>
</evidence>
<comment type="similarity">
    <text evidence="4 19">In the C-terminal section; belongs to the NnrD/CARKD family.</text>
</comment>
<keyword evidence="9 18" id="KW-0630">Potassium</keyword>
<evidence type="ECO:0000259" key="20">
    <source>
        <dbReference type="PROSITE" id="PS51383"/>
    </source>
</evidence>
<dbReference type="GO" id="GO:0046872">
    <property type="term" value="F:metal ion binding"/>
    <property type="evidence" value="ECO:0007669"/>
    <property type="project" value="UniProtKB-UniRule"/>
</dbReference>
<dbReference type="KEGG" id="icp:ICMP_180"/>
<dbReference type="PANTHER" id="PTHR12592:SF0">
    <property type="entry name" value="ATP-DEPENDENT (S)-NAD(P)H-HYDRATE DEHYDRATASE"/>
    <property type="match status" value="1"/>
</dbReference>
<evidence type="ECO:0000256" key="14">
    <source>
        <dbReference type="ARBA" id="ARBA00025153"/>
    </source>
</evidence>
<protein>
    <recommendedName>
        <fullName evidence="19">Bifunctional NAD(P)H-hydrate repair enzyme</fullName>
    </recommendedName>
    <alternativeName>
        <fullName evidence="19">Nicotinamide nucleotide repair protein</fullName>
    </alternativeName>
    <domain>
        <recommendedName>
            <fullName evidence="19">ADP-dependent (S)-NAD(P)H-hydrate dehydratase</fullName>
            <ecNumber evidence="19">4.2.1.136</ecNumber>
        </recommendedName>
        <alternativeName>
            <fullName evidence="19">ADP-dependent NAD(P)HX dehydratase</fullName>
        </alternativeName>
    </domain>
    <domain>
        <recommendedName>
            <fullName evidence="19">NAD(P)H-hydrate epimerase</fullName>
            <ecNumber evidence="19">5.1.99.6</ecNumber>
        </recommendedName>
    </domain>
</protein>
<evidence type="ECO:0000313" key="23">
    <source>
        <dbReference type="Proteomes" id="UP000061704"/>
    </source>
</evidence>
<evidence type="ECO:0000256" key="19">
    <source>
        <dbReference type="PIRNR" id="PIRNR017184"/>
    </source>
</evidence>
<keyword evidence="7 17" id="KW-0067">ATP-binding</keyword>
<dbReference type="GO" id="GO:0052855">
    <property type="term" value="F:ADP-dependent NAD(P)H-hydrate dehydratase activity"/>
    <property type="evidence" value="ECO:0007669"/>
    <property type="project" value="UniProtKB-UniRule"/>
</dbReference>
<evidence type="ECO:0000256" key="11">
    <source>
        <dbReference type="ARBA" id="ARBA00023235"/>
    </source>
</evidence>